<name>A0A427B8D5_ENSVE</name>
<dbReference type="Proteomes" id="UP000287651">
    <property type="component" value="Unassembled WGS sequence"/>
</dbReference>
<sequence length="264" mass="29778">MVRHDLTHMVRQESTHVTKYDLTHVARYDPGHVVRYDLTHIAKHDLAQVAKYNPTHEVVYEPFQMVRYNPTHIVRHDPTHVLNETWGQVPHYRHLASHILHVHRRPQLPLRDRLAREELVGVAVHAEVGDAELPTAELPVEHVLLLDPAHRLGVAAQHHHPLGVATAPVVVVVVVLAGRAAVVVVGYGEVGIDILPGHGLRRQAAVAHPNLRSDLFPPRKRSNTAKIARWGVSPMRECREELRGLDSERQSKGEEDKKREGKKA</sequence>
<reference evidence="2 3" key="1">
    <citation type="journal article" date="2014" name="Agronomy (Basel)">
        <title>A Draft Genome Sequence for Ensete ventricosum, the Drought-Tolerant Tree Against Hunger.</title>
        <authorList>
            <person name="Harrison J."/>
            <person name="Moore K.A."/>
            <person name="Paszkiewicz K."/>
            <person name="Jones T."/>
            <person name="Grant M."/>
            <person name="Ambacheew D."/>
            <person name="Muzemil S."/>
            <person name="Studholme D.J."/>
        </authorList>
    </citation>
    <scope>NUCLEOTIDE SEQUENCE [LARGE SCALE GENOMIC DNA]</scope>
</reference>
<accession>A0A427B8D5</accession>
<evidence type="ECO:0000313" key="2">
    <source>
        <dbReference type="EMBL" id="RRT84759.1"/>
    </source>
</evidence>
<gene>
    <name evidence="2" type="ORF">B296_00006202</name>
</gene>
<proteinExistence type="predicted"/>
<feature type="region of interest" description="Disordered" evidence="1">
    <location>
        <begin position="240"/>
        <end position="264"/>
    </location>
</feature>
<organism evidence="2 3">
    <name type="scientific">Ensete ventricosum</name>
    <name type="common">Abyssinian banana</name>
    <name type="synonym">Musa ensete</name>
    <dbReference type="NCBI Taxonomy" id="4639"/>
    <lineage>
        <taxon>Eukaryota</taxon>
        <taxon>Viridiplantae</taxon>
        <taxon>Streptophyta</taxon>
        <taxon>Embryophyta</taxon>
        <taxon>Tracheophyta</taxon>
        <taxon>Spermatophyta</taxon>
        <taxon>Magnoliopsida</taxon>
        <taxon>Liliopsida</taxon>
        <taxon>Zingiberales</taxon>
        <taxon>Musaceae</taxon>
        <taxon>Ensete</taxon>
    </lineage>
</organism>
<evidence type="ECO:0000256" key="1">
    <source>
        <dbReference type="SAM" id="MobiDB-lite"/>
    </source>
</evidence>
<evidence type="ECO:0000313" key="3">
    <source>
        <dbReference type="Proteomes" id="UP000287651"/>
    </source>
</evidence>
<dbReference type="EMBL" id="AMZH03000236">
    <property type="protein sequence ID" value="RRT84759.1"/>
    <property type="molecule type" value="Genomic_DNA"/>
</dbReference>
<protein>
    <submittedName>
        <fullName evidence="2">Uncharacterized protein</fullName>
    </submittedName>
</protein>
<comment type="caution">
    <text evidence="2">The sequence shown here is derived from an EMBL/GenBank/DDBJ whole genome shotgun (WGS) entry which is preliminary data.</text>
</comment>
<dbReference type="AlphaFoldDB" id="A0A427B8D5"/>